<protein>
    <recommendedName>
        <fullName evidence="4">Multidrug ABC transporter ATPase</fullName>
    </recommendedName>
</protein>
<keyword evidence="1" id="KW-0812">Transmembrane</keyword>
<keyword evidence="3" id="KW-1185">Reference proteome</keyword>
<evidence type="ECO:0000256" key="1">
    <source>
        <dbReference type="SAM" id="Phobius"/>
    </source>
</evidence>
<evidence type="ECO:0000313" key="3">
    <source>
        <dbReference type="Proteomes" id="UP001165586"/>
    </source>
</evidence>
<keyword evidence="1" id="KW-0472">Membrane</keyword>
<comment type="caution">
    <text evidence="2">The sequence shown here is derived from an EMBL/GenBank/DDBJ whole genome shotgun (WGS) entry which is preliminary data.</text>
</comment>
<evidence type="ECO:0000313" key="2">
    <source>
        <dbReference type="EMBL" id="MCS5732732.1"/>
    </source>
</evidence>
<dbReference type="Proteomes" id="UP001165586">
    <property type="component" value="Unassembled WGS sequence"/>
</dbReference>
<organism evidence="2 3">
    <name type="scientific">Herbiconiux daphne</name>
    <dbReference type="NCBI Taxonomy" id="2970914"/>
    <lineage>
        <taxon>Bacteria</taxon>
        <taxon>Bacillati</taxon>
        <taxon>Actinomycetota</taxon>
        <taxon>Actinomycetes</taxon>
        <taxon>Micrococcales</taxon>
        <taxon>Microbacteriaceae</taxon>
        <taxon>Herbiconiux</taxon>
    </lineage>
</organism>
<keyword evidence="1" id="KW-1133">Transmembrane helix</keyword>
<accession>A0ABT2GZJ5</accession>
<feature type="transmembrane region" description="Helical" evidence="1">
    <location>
        <begin position="48"/>
        <end position="74"/>
    </location>
</feature>
<dbReference type="RefSeq" id="WP_259537374.1">
    <property type="nucleotide sequence ID" value="NZ_JANLCJ010000001.1"/>
</dbReference>
<proteinExistence type="predicted"/>
<feature type="transmembrane region" description="Helical" evidence="1">
    <location>
        <begin position="16"/>
        <end position="42"/>
    </location>
</feature>
<reference evidence="2" key="1">
    <citation type="submission" date="2022-08" db="EMBL/GenBank/DDBJ databases">
        <authorList>
            <person name="Deng Y."/>
            <person name="Han X.-F."/>
            <person name="Zhang Y.-Q."/>
        </authorList>
    </citation>
    <scope>NUCLEOTIDE SEQUENCE</scope>
    <source>
        <strain evidence="2">CPCC 203386</strain>
    </source>
</reference>
<sequence length="87" mass="9231">MSDTEQTPASRIERSLTFAVVTVLGLSVLAIIAVLIAGAASIDLSGNSLWTTIALLPVIGLPIGFVLMLILLVLSMRRRARDARGSR</sequence>
<gene>
    <name evidence="2" type="ORF">N1032_03115</name>
</gene>
<evidence type="ECO:0008006" key="4">
    <source>
        <dbReference type="Google" id="ProtNLM"/>
    </source>
</evidence>
<dbReference type="EMBL" id="JANLCJ010000001">
    <property type="protein sequence ID" value="MCS5732732.1"/>
    <property type="molecule type" value="Genomic_DNA"/>
</dbReference>
<name>A0ABT2GZJ5_9MICO</name>